<dbReference type="EMBL" id="NJHN03000036">
    <property type="protein sequence ID" value="KAH9422613.1"/>
    <property type="molecule type" value="Genomic_DNA"/>
</dbReference>
<protein>
    <submittedName>
        <fullName evidence="2">Uncharacterized protein</fullName>
    </submittedName>
</protein>
<evidence type="ECO:0000313" key="3">
    <source>
        <dbReference type="Proteomes" id="UP000887458"/>
    </source>
</evidence>
<evidence type="ECO:0000313" key="2">
    <source>
        <dbReference type="EMBL" id="KAH9422613.1"/>
    </source>
</evidence>
<organism evidence="2 3">
    <name type="scientific">Dermatophagoides pteronyssinus</name>
    <name type="common">European house dust mite</name>
    <dbReference type="NCBI Taxonomy" id="6956"/>
    <lineage>
        <taxon>Eukaryota</taxon>
        <taxon>Metazoa</taxon>
        <taxon>Ecdysozoa</taxon>
        <taxon>Arthropoda</taxon>
        <taxon>Chelicerata</taxon>
        <taxon>Arachnida</taxon>
        <taxon>Acari</taxon>
        <taxon>Acariformes</taxon>
        <taxon>Sarcoptiformes</taxon>
        <taxon>Astigmata</taxon>
        <taxon>Psoroptidia</taxon>
        <taxon>Analgoidea</taxon>
        <taxon>Pyroglyphidae</taxon>
        <taxon>Dermatophagoidinae</taxon>
        <taxon>Dermatophagoides</taxon>
    </lineage>
</organism>
<sequence>MSDFITPEIQIDLAGTRTPSPQQKQQMMITANQVDCATTPESEIDLEQAQELSKHIVSDIINQAVRRLNDDIKNNKHLKHEPESISKLSTFSQRSMVQNNCSWLTRTRNAIRRIVRHACICTRTKEDNQTFNNETRHHHHCKTTSYHHYCTEHNHEQQQQQQQQNQSQSTTLQ</sequence>
<dbReference type="Proteomes" id="UP000887458">
    <property type="component" value="Unassembled WGS sequence"/>
</dbReference>
<name>A0ABQ8JJK5_DERPT</name>
<reference evidence="2 3" key="1">
    <citation type="journal article" date="2018" name="J. Allergy Clin. Immunol.">
        <title>High-quality assembly of Dermatophagoides pteronyssinus genome and transcriptome reveals a wide range of novel allergens.</title>
        <authorList>
            <person name="Liu X.Y."/>
            <person name="Yang K.Y."/>
            <person name="Wang M.Q."/>
            <person name="Kwok J.S."/>
            <person name="Zeng X."/>
            <person name="Yang Z."/>
            <person name="Xiao X.J."/>
            <person name="Lau C.P."/>
            <person name="Li Y."/>
            <person name="Huang Z.M."/>
            <person name="Ba J.G."/>
            <person name="Yim A.K."/>
            <person name="Ouyang C.Y."/>
            <person name="Ngai S.M."/>
            <person name="Chan T.F."/>
            <person name="Leung E.L."/>
            <person name="Liu L."/>
            <person name="Liu Z.G."/>
            <person name="Tsui S.K."/>
        </authorList>
    </citation>
    <scope>NUCLEOTIDE SEQUENCE [LARGE SCALE GENOMIC DNA]</scope>
    <source>
        <strain evidence="2">Derp</strain>
    </source>
</reference>
<proteinExistence type="predicted"/>
<feature type="region of interest" description="Disordered" evidence="1">
    <location>
        <begin position="152"/>
        <end position="173"/>
    </location>
</feature>
<keyword evidence="3" id="KW-1185">Reference proteome</keyword>
<comment type="caution">
    <text evidence="2">The sequence shown here is derived from an EMBL/GenBank/DDBJ whole genome shotgun (WGS) entry which is preliminary data.</text>
</comment>
<feature type="compositionally biased region" description="Low complexity" evidence="1">
    <location>
        <begin position="157"/>
        <end position="173"/>
    </location>
</feature>
<gene>
    <name evidence="2" type="ORF">DERP_003290</name>
</gene>
<accession>A0ABQ8JJK5</accession>
<evidence type="ECO:0000256" key="1">
    <source>
        <dbReference type="SAM" id="MobiDB-lite"/>
    </source>
</evidence>
<reference evidence="2 3" key="2">
    <citation type="journal article" date="2022" name="Mol. Biol. Evol.">
        <title>Comparative Genomics Reveals Insights into the Divergent Evolution of Astigmatic Mites and Household Pest Adaptations.</title>
        <authorList>
            <person name="Xiong Q."/>
            <person name="Wan A.T."/>
            <person name="Liu X."/>
            <person name="Fung C.S."/>
            <person name="Xiao X."/>
            <person name="Malainual N."/>
            <person name="Hou J."/>
            <person name="Wang L."/>
            <person name="Wang M."/>
            <person name="Yang K.Y."/>
            <person name="Cui Y."/>
            <person name="Leung E.L."/>
            <person name="Nong W."/>
            <person name="Shin S.K."/>
            <person name="Au S.W."/>
            <person name="Jeong K.Y."/>
            <person name="Chew F.T."/>
            <person name="Hui J.H."/>
            <person name="Leung T.F."/>
            <person name="Tungtrongchitr A."/>
            <person name="Zhong N."/>
            <person name="Liu Z."/>
            <person name="Tsui S.K."/>
        </authorList>
    </citation>
    <scope>NUCLEOTIDE SEQUENCE [LARGE SCALE GENOMIC DNA]</scope>
    <source>
        <strain evidence="2">Derp</strain>
    </source>
</reference>